<dbReference type="AlphaFoldDB" id="A0A212KJ72"/>
<evidence type="ECO:0000256" key="1">
    <source>
        <dbReference type="ARBA" id="ARBA00006154"/>
    </source>
</evidence>
<sequence length="314" mass="33878">MPQLVDRTLCLLYRVLPAAHSQEERQTADAFALWAGEWIDLMHHMGFVVEIPPDLQFAAASVKARRTGKRPILNGPWARLSGCCDALYTFETELWPRFAAIKDTVEFCPGDHAGCATALAVLWMLKGGPRVAGCIGGSALHGPDAGPALEEVALSLYAQGLETGLTHLDKLPEATALLREAGQEVSHHKAVLGADIFAVESGIHVDGIVKKPFLYEPYTPATVGLERQIVVGKHSGRVSLRIKARQLGLNLPRTAEEHMLELVQQLAERQQCSLTDAQFLDLCHACHPPESLSSARTDCCGLSGATASVEVGHA</sequence>
<dbReference type="GO" id="GO:0016740">
    <property type="term" value="F:transferase activity"/>
    <property type="evidence" value="ECO:0007669"/>
    <property type="project" value="UniProtKB-KW"/>
</dbReference>
<name>A0A212KJ72_9BACT</name>
<evidence type="ECO:0000313" key="4">
    <source>
        <dbReference type="EMBL" id="SBW11786.1"/>
    </source>
</evidence>
<comment type="similarity">
    <text evidence="1">Belongs to the alpha-IPM synthase/homocitrate synthase family.</text>
</comment>
<dbReference type="EMBL" id="FLUP01000002">
    <property type="protein sequence ID" value="SBW11786.1"/>
    <property type="molecule type" value="Genomic_DNA"/>
</dbReference>
<dbReference type="Gene3D" id="1.10.238.260">
    <property type="match status" value="1"/>
</dbReference>
<evidence type="ECO:0000256" key="2">
    <source>
        <dbReference type="ARBA" id="ARBA00022679"/>
    </source>
</evidence>
<gene>
    <name evidence="4" type="ORF">KM92DES2_20189</name>
</gene>
<reference evidence="4" key="1">
    <citation type="submission" date="2016-04" db="EMBL/GenBank/DDBJ databases">
        <authorList>
            <person name="Evans L.H."/>
            <person name="Alamgir A."/>
            <person name="Owens N."/>
            <person name="Weber N.D."/>
            <person name="Virtaneva K."/>
            <person name="Barbian K."/>
            <person name="Babar A."/>
            <person name="Rosenke K."/>
        </authorList>
    </citation>
    <scope>NUCLEOTIDE SEQUENCE</scope>
    <source>
        <strain evidence="4">92-2</strain>
    </source>
</reference>
<dbReference type="PANTHER" id="PTHR42880:SF1">
    <property type="entry name" value="ISOPROPYLMALATE_HOMOCITRATE_CITRAMALATE SYNTHASE FAMILY PROTEIN"/>
    <property type="match status" value="1"/>
</dbReference>
<dbReference type="Pfam" id="PF22617">
    <property type="entry name" value="HCS_D2"/>
    <property type="match status" value="1"/>
</dbReference>
<proteinExistence type="inferred from homology"/>
<evidence type="ECO:0000259" key="3">
    <source>
        <dbReference type="Pfam" id="PF22617"/>
    </source>
</evidence>
<dbReference type="InterPro" id="IPR054691">
    <property type="entry name" value="LeuA/HCS_post-cat"/>
</dbReference>
<feature type="domain" description="2-isopropylmalate synthase/homocitrate synthase post-catalytic" evidence="3">
    <location>
        <begin position="192"/>
        <end position="270"/>
    </location>
</feature>
<dbReference type="PANTHER" id="PTHR42880">
    <property type="entry name" value="HOMOCITRATE SYNTHASE"/>
    <property type="match status" value="1"/>
</dbReference>
<organism evidence="4">
    <name type="scientific">uncultured Desulfovibrio sp</name>
    <dbReference type="NCBI Taxonomy" id="167968"/>
    <lineage>
        <taxon>Bacteria</taxon>
        <taxon>Pseudomonadati</taxon>
        <taxon>Thermodesulfobacteriota</taxon>
        <taxon>Desulfovibrionia</taxon>
        <taxon>Desulfovibrionales</taxon>
        <taxon>Desulfovibrionaceae</taxon>
        <taxon>Desulfovibrio</taxon>
        <taxon>environmental samples</taxon>
    </lineage>
</organism>
<keyword evidence="2" id="KW-0808">Transferase</keyword>
<accession>A0A212KJ72</accession>
<protein>
    <recommendedName>
        <fullName evidence="3">2-isopropylmalate synthase/homocitrate synthase post-catalytic domain-containing protein</fullName>
    </recommendedName>
</protein>
<dbReference type="RefSeq" id="WP_192111997.1">
    <property type="nucleotide sequence ID" value="NZ_CAKSVL010000001.1"/>
</dbReference>